<dbReference type="EMBL" id="CM042891">
    <property type="protein sequence ID" value="KAI4303409.1"/>
    <property type="molecule type" value="Genomic_DNA"/>
</dbReference>
<comment type="caution">
    <text evidence="1">The sequence shown here is derived from an EMBL/GenBank/DDBJ whole genome shotgun (WGS) entry which is preliminary data.</text>
</comment>
<sequence>MEDLSLGHQLAQQLHQLLHSSSPPTETHQLLLQRILSCYDRLLFSLIAPDSPSYPSSSSANRRVGGSSSKRKRKDEHDSTQVVRVGSTGEGRLEEDGFSWRKYGQKQILGAKYPRGYFRCTHRPAQGCLATKQVQRSDEEPSVFEVTYHGRHTCIPPVSTKLANQDTPTVVPPLSAHDDVKAPRPQMDVKEHIFPPSSFLEPHPPQTMEAWEEQGTLLDEFDFDIHLGMQEQTAESDPADIFLADSVIVFPLTELSFDQDLPFDDPEFFS</sequence>
<accession>A0ACB9L0U3</accession>
<gene>
    <name evidence="1" type="ORF">MLD38_039044</name>
</gene>
<reference evidence="2" key="1">
    <citation type="journal article" date="2023" name="Front. Plant Sci.">
        <title>Chromosomal-level genome assembly of Melastoma candidum provides insights into trichome evolution.</title>
        <authorList>
            <person name="Zhong Y."/>
            <person name="Wu W."/>
            <person name="Sun C."/>
            <person name="Zou P."/>
            <person name="Liu Y."/>
            <person name="Dai S."/>
            <person name="Zhou R."/>
        </authorList>
    </citation>
    <scope>NUCLEOTIDE SEQUENCE [LARGE SCALE GENOMIC DNA]</scope>
</reference>
<evidence type="ECO:0000313" key="1">
    <source>
        <dbReference type="EMBL" id="KAI4303409.1"/>
    </source>
</evidence>
<proteinExistence type="predicted"/>
<name>A0ACB9L0U3_9MYRT</name>
<evidence type="ECO:0000313" key="2">
    <source>
        <dbReference type="Proteomes" id="UP001057402"/>
    </source>
</evidence>
<dbReference type="Proteomes" id="UP001057402">
    <property type="component" value="Chromosome 12"/>
</dbReference>
<keyword evidence="2" id="KW-1185">Reference proteome</keyword>
<protein>
    <submittedName>
        <fullName evidence="1">Uncharacterized protein</fullName>
    </submittedName>
</protein>
<organism evidence="1 2">
    <name type="scientific">Melastoma candidum</name>
    <dbReference type="NCBI Taxonomy" id="119954"/>
    <lineage>
        <taxon>Eukaryota</taxon>
        <taxon>Viridiplantae</taxon>
        <taxon>Streptophyta</taxon>
        <taxon>Embryophyta</taxon>
        <taxon>Tracheophyta</taxon>
        <taxon>Spermatophyta</taxon>
        <taxon>Magnoliopsida</taxon>
        <taxon>eudicotyledons</taxon>
        <taxon>Gunneridae</taxon>
        <taxon>Pentapetalae</taxon>
        <taxon>rosids</taxon>
        <taxon>malvids</taxon>
        <taxon>Myrtales</taxon>
        <taxon>Melastomataceae</taxon>
        <taxon>Melastomatoideae</taxon>
        <taxon>Melastomateae</taxon>
        <taxon>Melastoma</taxon>
    </lineage>
</organism>